<proteinExistence type="predicted"/>
<dbReference type="Proteomes" id="UP000677228">
    <property type="component" value="Unassembled WGS sequence"/>
</dbReference>
<keyword evidence="5" id="KW-1185">Reference proteome</keyword>
<comment type="caution">
    <text evidence="1">The sequence shown here is derived from an EMBL/GenBank/DDBJ whole genome shotgun (WGS) entry which is preliminary data.</text>
</comment>
<dbReference type="Proteomes" id="UP000681722">
    <property type="component" value="Unassembled WGS sequence"/>
</dbReference>
<name>A0A813WX70_9BILA</name>
<evidence type="ECO:0000313" key="3">
    <source>
        <dbReference type="EMBL" id="CAF3644533.1"/>
    </source>
</evidence>
<dbReference type="EMBL" id="CAJNOQ010000979">
    <property type="protein sequence ID" value="CAF0856768.1"/>
    <property type="molecule type" value="Genomic_DNA"/>
</dbReference>
<evidence type="ECO:0000313" key="2">
    <source>
        <dbReference type="EMBL" id="CAF1161098.1"/>
    </source>
</evidence>
<evidence type="ECO:0000313" key="1">
    <source>
        <dbReference type="EMBL" id="CAF0856768.1"/>
    </source>
</evidence>
<dbReference type="EMBL" id="CAJOBA010033850">
    <property type="protein sequence ID" value="CAF3972835.1"/>
    <property type="molecule type" value="Genomic_DNA"/>
</dbReference>
<organism evidence="1 5">
    <name type="scientific">Didymodactylos carnosus</name>
    <dbReference type="NCBI Taxonomy" id="1234261"/>
    <lineage>
        <taxon>Eukaryota</taxon>
        <taxon>Metazoa</taxon>
        <taxon>Spiralia</taxon>
        <taxon>Gnathifera</taxon>
        <taxon>Rotifera</taxon>
        <taxon>Eurotatoria</taxon>
        <taxon>Bdelloidea</taxon>
        <taxon>Philodinida</taxon>
        <taxon>Philodinidae</taxon>
        <taxon>Didymodactylos</taxon>
    </lineage>
</organism>
<dbReference type="AlphaFoldDB" id="A0A813WX70"/>
<reference evidence="1" key="1">
    <citation type="submission" date="2021-02" db="EMBL/GenBank/DDBJ databases">
        <authorList>
            <person name="Nowell W R."/>
        </authorList>
    </citation>
    <scope>NUCLEOTIDE SEQUENCE</scope>
</reference>
<sequence length="84" mass="8526">MVNNRESLNLRFRTKRTDSQEIAVGIIPHVNWPFCNYMVSRGRRRCDHVGGRDGGGDGGSGDVGVGVVVGGGGVGGGGGGGGDV</sequence>
<gene>
    <name evidence="1" type="ORF">GPM918_LOCUS6370</name>
    <name evidence="2" type="ORF">OVA965_LOCUS22096</name>
    <name evidence="3" type="ORF">SRO942_LOCUS6370</name>
    <name evidence="4" type="ORF">TMI583_LOCUS22811</name>
</gene>
<accession>A0A813WX70</accession>
<dbReference type="Proteomes" id="UP000682733">
    <property type="component" value="Unassembled WGS sequence"/>
</dbReference>
<dbReference type="EMBL" id="CAJOBC010000979">
    <property type="protein sequence ID" value="CAF3644533.1"/>
    <property type="molecule type" value="Genomic_DNA"/>
</dbReference>
<protein>
    <submittedName>
        <fullName evidence="1">Uncharacterized protein</fullName>
    </submittedName>
</protein>
<dbReference type="Proteomes" id="UP000663829">
    <property type="component" value="Unassembled WGS sequence"/>
</dbReference>
<evidence type="ECO:0000313" key="5">
    <source>
        <dbReference type="Proteomes" id="UP000663829"/>
    </source>
</evidence>
<evidence type="ECO:0000313" key="4">
    <source>
        <dbReference type="EMBL" id="CAF3972835.1"/>
    </source>
</evidence>
<dbReference type="EMBL" id="CAJNOK010012326">
    <property type="protein sequence ID" value="CAF1161098.1"/>
    <property type="molecule type" value="Genomic_DNA"/>
</dbReference>